<dbReference type="GO" id="GO:0005634">
    <property type="term" value="C:nucleus"/>
    <property type="evidence" value="ECO:0007669"/>
    <property type="project" value="InterPro"/>
</dbReference>
<reference evidence="2" key="2">
    <citation type="submission" date="2022-10" db="EMBL/GenBank/DDBJ databases">
        <authorList>
            <consortium name="ENA_rothamsted_submissions"/>
            <consortium name="culmorum"/>
            <person name="King R."/>
        </authorList>
    </citation>
    <scope>NUCLEOTIDE SEQUENCE</scope>
</reference>
<dbReference type="EMBL" id="OU896707">
    <property type="protein sequence ID" value="CAG9813661.1"/>
    <property type="molecule type" value="Genomic_DNA"/>
</dbReference>
<accession>A0A9N9SBM4</accession>
<evidence type="ECO:0000256" key="1">
    <source>
        <dbReference type="SAM" id="MobiDB-lite"/>
    </source>
</evidence>
<name>A0A9N9SBM4_PHACE</name>
<feature type="compositionally biased region" description="Basic and acidic residues" evidence="1">
    <location>
        <begin position="172"/>
        <end position="183"/>
    </location>
</feature>
<evidence type="ECO:0000313" key="3">
    <source>
        <dbReference type="Proteomes" id="UP001153737"/>
    </source>
</evidence>
<protein>
    <submittedName>
        <fullName evidence="2">Uncharacterized protein</fullName>
    </submittedName>
</protein>
<feature type="region of interest" description="Disordered" evidence="1">
    <location>
        <begin position="163"/>
        <end position="183"/>
    </location>
</feature>
<sequence>MELPKKRESLKKMALIELKETLEREENLLKNIRLINKLKDKGESIRQFRDQVKNEIEYRKGLDDIQSSIGKLSISDQETHAQKLCEFEKSPAKERYKPFSTLNKTMKINPDSKIYKIVEDCKPYVKPTKLIPLPESMDILKKQEDRVKEEMVKIHFNRLLIQEGEDDCSSSDSEKSTEPDENE</sequence>
<dbReference type="PRINTS" id="PR02085">
    <property type="entry name" value="POLR2GRINL1"/>
</dbReference>
<keyword evidence="3" id="KW-1185">Reference proteome</keyword>
<organism evidence="2 3">
    <name type="scientific">Phaedon cochleariae</name>
    <name type="common">Mustard beetle</name>
    <dbReference type="NCBI Taxonomy" id="80249"/>
    <lineage>
        <taxon>Eukaryota</taxon>
        <taxon>Metazoa</taxon>
        <taxon>Ecdysozoa</taxon>
        <taxon>Arthropoda</taxon>
        <taxon>Hexapoda</taxon>
        <taxon>Insecta</taxon>
        <taxon>Pterygota</taxon>
        <taxon>Neoptera</taxon>
        <taxon>Endopterygota</taxon>
        <taxon>Coleoptera</taxon>
        <taxon>Polyphaga</taxon>
        <taxon>Cucujiformia</taxon>
        <taxon>Chrysomeloidea</taxon>
        <taxon>Chrysomelidae</taxon>
        <taxon>Chrysomelinae</taxon>
        <taxon>Chrysomelini</taxon>
        <taxon>Phaedon</taxon>
    </lineage>
</organism>
<evidence type="ECO:0000313" key="2">
    <source>
        <dbReference type="EMBL" id="CAG9813661.1"/>
    </source>
</evidence>
<reference evidence="2" key="1">
    <citation type="submission" date="2022-01" db="EMBL/GenBank/DDBJ databases">
        <authorList>
            <person name="King R."/>
        </authorList>
    </citation>
    <scope>NUCLEOTIDE SEQUENCE</scope>
</reference>
<dbReference type="GO" id="GO:0006368">
    <property type="term" value="P:transcription elongation by RNA polymerase II"/>
    <property type="evidence" value="ECO:0007669"/>
    <property type="project" value="InterPro"/>
</dbReference>
<dbReference type="InterPro" id="IPR026213">
    <property type="entry name" value="GRINL1"/>
</dbReference>
<dbReference type="OrthoDB" id="2408655at2759"/>
<dbReference type="AlphaFoldDB" id="A0A9N9SBM4"/>
<proteinExistence type="predicted"/>
<gene>
    <name evidence="2" type="ORF">PHAECO_LOCUS20</name>
</gene>
<dbReference type="Proteomes" id="UP001153737">
    <property type="component" value="Chromosome 1"/>
</dbReference>
<dbReference type="GO" id="GO:0003711">
    <property type="term" value="F:transcription elongation factor activity"/>
    <property type="evidence" value="ECO:0007669"/>
    <property type="project" value="InterPro"/>
</dbReference>